<dbReference type="GO" id="GO:0016853">
    <property type="term" value="F:isomerase activity"/>
    <property type="evidence" value="ECO:0007669"/>
    <property type="project" value="UniProtKB-KW"/>
</dbReference>
<dbReference type="SUPFAM" id="SSF51658">
    <property type="entry name" value="Xylose isomerase-like"/>
    <property type="match status" value="1"/>
</dbReference>
<dbReference type="Proteomes" id="UP000306808">
    <property type="component" value="Unassembled WGS sequence"/>
</dbReference>
<accession>A0A4U0NBX3</accession>
<dbReference type="Pfam" id="PF01261">
    <property type="entry name" value="AP_endonuc_2"/>
    <property type="match status" value="1"/>
</dbReference>
<evidence type="ECO:0000313" key="3">
    <source>
        <dbReference type="EMBL" id="TJZ51429.1"/>
    </source>
</evidence>
<dbReference type="InterPro" id="IPR013022">
    <property type="entry name" value="Xyl_isomerase-like_TIM-brl"/>
</dbReference>
<comment type="caution">
    <text evidence="3">The sequence shown here is derived from an EMBL/GenBank/DDBJ whole genome shotgun (WGS) entry which is preliminary data.</text>
</comment>
<evidence type="ECO:0000259" key="2">
    <source>
        <dbReference type="Pfam" id="PF01261"/>
    </source>
</evidence>
<dbReference type="RefSeq" id="WP_136903170.1">
    <property type="nucleotide sequence ID" value="NZ_SUME01000011.1"/>
</dbReference>
<proteinExistence type="predicted"/>
<dbReference type="EMBL" id="SUME01000011">
    <property type="protein sequence ID" value="TJZ51429.1"/>
    <property type="molecule type" value="Genomic_DNA"/>
</dbReference>
<feature type="domain" description="Xylose isomerase-like TIM barrel" evidence="2">
    <location>
        <begin position="39"/>
        <end position="266"/>
    </location>
</feature>
<name>A0A4U0NBX3_9SPHI</name>
<protein>
    <submittedName>
        <fullName evidence="3">Sugar phosphate isomerase/epimerase</fullName>
    </submittedName>
</protein>
<keyword evidence="1 3" id="KW-0413">Isomerase</keyword>
<evidence type="ECO:0000256" key="1">
    <source>
        <dbReference type="ARBA" id="ARBA00023235"/>
    </source>
</evidence>
<dbReference type="AlphaFoldDB" id="A0A4U0NBX3"/>
<dbReference type="Gene3D" id="3.20.20.150">
    <property type="entry name" value="Divalent-metal-dependent TIM barrel enzymes"/>
    <property type="match status" value="1"/>
</dbReference>
<evidence type="ECO:0000313" key="4">
    <source>
        <dbReference type="Proteomes" id="UP000306808"/>
    </source>
</evidence>
<sequence length="284" mass="31576">MKQIILLLLFAVTCQKMTYGQSALPELGVCANLDKSMLVKKAGYSFIQPTVSEVLQPMIADSSFNDEKTKNSDVAVSVVNVFIPGTIKTTGPEMDEATIINYATTVFQRAQRLNIPLIVFGSGASRHIPDGFNRDTAFSQFVHISKKLAALAAQYHVVLALESQNKTECNFLNTLKECIAVAEAVNHPNFKITVDIYHMMRENEPASVVLEGAKYIYHCDIGEKEDRTAPGVVGDDFTPFFKAFQKIGYTGKIALECRFKDLETELPLAMRTIREQWQAALDKP</sequence>
<dbReference type="PANTHER" id="PTHR43489:SF7">
    <property type="entry name" value="3-DEHYDRO-D-GULOSIDE 4-EPIMERASE-RELATED"/>
    <property type="match status" value="1"/>
</dbReference>
<dbReference type="OrthoDB" id="9814946at2"/>
<dbReference type="InterPro" id="IPR036237">
    <property type="entry name" value="Xyl_isomerase-like_sf"/>
</dbReference>
<organism evidence="3 4">
    <name type="scientific">Sphingobacterium olei</name>
    <dbReference type="NCBI Taxonomy" id="2571155"/>
    <lineage>
        <taxon>Bacteria</taxon>
        <taxon>Pseudomonadati</taxon>
        <taxon>Bacteroidota</taxon>
        <taxon>Sphingobacteriia</taxon>
        <taxon>Sphingobacteriales</taxon>
        <taxon>Sphingobacteriaceae</taxon>
        <taxon>Sphingobacterium</taxon>
    </lineage>
</organism>
<dbReference type="PANTHER" id="PTHR43489">
    <property type="entry name" value="ISOMERASE"/>
    <property type="match status" value="1"/>
</dbReference>
<keyword evidence="4" id="KW-1185">Reference proteome</keyword>
<reference evidence="3 4" key="1">
    <citation type="submission" date="2019-04" db="EMBL/GenBank/DDBJ databases">
        <title>Sphingobacterium olei sp. nov., isolated from oil-contaminated soil.</title>
        <authorList>
            <person name="Liu B."/>
        </authorList>
    </citation>
    <scope>NUCLEOTIDE SEQUENCE [LARGE SCALE GENOMIC DNA]</scope>
    <source>
        <strain evidence="3 4">HAL-9</strain>
    </source>
</reference>
<dbReference type="InterPro" id="IPR050417">
    <property type="entry name" value="Sugar_Epim/Isomerase"/>
</dbReference>
<gene>
    <name evidence="3" type="ORF">FAZ15_20130</name>
</gene>